<proteinExistence type="predicted"/>
<evidence type="ECO:0000313" key="2">
    <source>
        <dbReference type="Proteomes" id="UP001177670"/>
    </source>
</evidence>
<sequence length="119" mass="13282">MLGGTISVKLVGCLWSKAPLISPPRGAPRNPVTGCERVSGQTYGSEVTLCLNIRLNNGINEQSYRFRLGLGNIRVPQFGTKGVVEWGASRDRYRKMANLNRWPAKSRAKRKEIKRIKLA</sequence>
<accession>A0AA40G7R0</accession>
<dbReference type="Proteomes" id="UP001177670">
    <property type="component" value="Unassembled WGS sequence"/>
</dbReference>
<keyword evidence="2" id="KW-1185">Reference proteome</keyword>
<protein>
    <submittedName>
        <fullName evidence="1">Uncharacterized protein</fullName>
    </submittedName>
</protein>
<organism evidence="1 2">
    <name type="scientific">Melipona bicolor</name>
    <dbReference type="NCBI Taxonomy" id="60889"/>
    <lineage>
        <taxon>Eukaryota</taxon>
        <taxon>Metazoa</taxon>
        <taxon>Ecdysozoa</taxon>
        <taxon>Arthropoda</taxon>
        <taxon>Hexapoda</taxon>
        <taxon>Insecta</taxon>
        <taxon>Pterygota</taxon>
        <taxon>Neoptera</taxon>
        <taxon>Endopterygota</taxon>
        <taxon>Hymenoptera</taxon>
        <taxon>Apocrita</taxon>
        <taxon>Aculeata</taxon>
        <taxon>Apoidea</taxon>
        <taxon>Anthophila</taxon>
        <taxon>Apidae</taxon>
        <taxon>Melipona</taxon>
    </lineage>
</organism>
<evidence type="ECO:0000313" key="1">
    <source>
        <dbReference type="EMBL" id="KAK1132520.1"/>
    </source>
</evidence>
<name>A0AA40G7R0_9HYME</name>
<dbReference type="AlphaFoldDB" id="A0AA40G7R0"/>
<comment type="caution">
    <text evidence="1">The sequence shown here is derived from an EMBL/GenBank/DDBJ whole genome shotgun (WGS) entry which is preliminary data.</text>
</comment>
<gene>
    <name evidence="1" type="ORF">K0M31_013903</name>
</gene>
<dbReference type="EMBL" id="JAHYIQ010000004">
    <property type="protein sequence ID" value="KAK1132520.1"/>
    <property type="molecule type" value="Genomic_DNA"/>
</dbReference>
<reference evidence="1" key="1">
    <citation type="submission" date="2021-10" db="EMBL/GenBank/DDBJ databases">
        <title>Melipona bicolor Genome sequencing and assembly.</title>
        <authorList>
            <person name="Araujo N.S."/>
            <person name="Arias M.C."/>
        </authorList>
    </citation>
    <scope>NUCLEOTIDE SEQUENCE</scope>
    <source>
        <strain evidence="1">USP_2M_L1-L4_2017</strain>
        <tissue evidence="1">Whole body</tissue>
    </source>
</reference>